<evidence type="ECO:0000256" key="2">
    <source>
        <dbReference type="ARBA" id="ARBA00008226"/>
    </source>
</evidence>
<dbReference type="GO" id="GO:0005524">
    <property type="term" value="F:ATP binding"/>
    <property type="evidence" value="ECO:0007669"/>
    <property type="project" value="UniProtKB-KW"/>
</dbReference>
<dbReference type="Pfam" id="PF03147">
    <property type="entry name" value="FDX-ACB"/>
    <property type="match status" value="1"/>
</dbReference>
<dbReference type="FunFam" id="3.30.70.380:FF:000002">
    <property type="entry name" value="phenylalanine--tRNA ligase, mitochondrial"/>
    <property type="match status" value="1"/>
</dbReference>
<keyword evidence="10" id="KW-0030">Aminoacyl-tRNA synthetase</keyword>
<dbReference type="GO" id="GO:0070042">
    <property type="term" value="F:rRNA (uridine-N3-)-methyltransferase activity"/>
    <property type="evidence" value="ECO:0007669"/>
    <property type="project" value="InterPro"/>
</dbReference>
<dbReference type="CTD" id="91893"/>
<evidence type="ECO:0000256" key="6">
    <source>
        <dbReference type="ARBA" id="ARBA00022840"/>
    </source>
</evidence>
<dbReference type="GeneID" id="114032081"/>
<comment type="catalytic activity">
    <reaction evidence="12">
        <text>tRNA(Phe) + L-phenylalanine + ATP = L-phenylalanyl-tRNA(Phe) + AMP + diphosphate + H(+)</text>
        <dbReference type="Rhea" id="RHEA:19413"/>
        <dbReference type="Rhea" id="RHEA-COMP:9668"/>
        <dbReference type="Rhea" id="RHEA-COMP:9699"/>
        <dbReference type="ChEBI" id="CHEBI:15378"/>
        <dbReference type="ChEBI" id="CHEBI:30616"/>
        <dbReference type="ChEBI" id="CHEBI:33019"/>
        <dbReference type="ChEBI" id="CHEBI:58095"/>
        <dbReference type="ChEBI" id="CHEBI:78442"/>
        <dbReference type="ChEBI" id="CHEBI:78531"/>
        <dbReference type="ChEBI" id="CHEBI:456215"/>
        <dbReference type="EC" id="6.1.1.20"/>
    </reaction>
</comment>
<dbReference type="Ensembl" id="ENSVURT00010029157.1">
    <property type="protein sequence ID" value="ENSVURP00010025607.1"/>
    <property type="gene ID" value="ENSVURG00010019597.1"/>
</dbReference>
<dbReference type="GO" id="GO:0070475">
    <property type="term" value="P:rRNA base methylation"/>
    <property type="evidence" value="ECO:0007669"/>
    <property type="project" value="InterPro"/>
</dbReference>
<dbReference type="FunFam" id="3.40.50.150:FF:000361">
    <property type="entry name" value="Ferredoxin-fold anticodon-binding domain-containing protein 1 homolog"/>
    <property type="match status" value="1"/>
</dbReference>
<keyword evidence="15" id="KW-1185">Reference proteome</keyword>
<keyword evidence="4" id="KW-0436">Ligase</keyword>
<evidence type="ECO:0000256" key="3">
    <source>
        <dbReference type="ARBA" id="ARBA00012814"/>
    </source>
</evidence>
<dbReference type="Gene3D" id="3.30.930.10">
    <property type="entry name" value="Bira Bifunctional Protein, Domain 2"/>
    <property type="match status" value="1"/>
</dbReference>
<dbReference type="Pfam" id="PF10354">
    <property type="entry name" value="BMT5-like"/>
    <property type="match status" value="1"/>
</dbReference>
<accession>A0A4X2LX60</accession>
<evidence type="ECO:0000313" key="15">
    <source>
        <dbReference type="Proteomes" id="UP000314987"/>
    </source>
</evidence>
<reference evidence="14" key="2">
    <citation type="submission" date="2025-08" db="UniProtKB">
        <authorList>
            <consortium name="Ensembl"/>
        </authorList>
    </citation>
    <scope>IDENTIFICATION</scope>
</reference>
<sequence length="625" mass="70524">MVARRLLLVGEGNFSFAAALSEVQGPGTSLIATCPQEATALAGDLVFQENLRRLREQGAEVRFGVDCTQLADAFAADGWKFDCIYFNFPHCGRKAGVAKNRELLARFFQSCADVLAERGEVHVALCRGQGGTPADCPRREWHNSWQVVAMAAGGGLILSNVHPFSSDLVPGYKCTGYRSQNKSFHVEGALNHVFTRSLPFEESHSMICRVRLDDHWLSFSVPEALVGKINRGFLETNSSHPVRTINEKLIAKLSKTFSLQRLKCPAPLLPEKGCDSDIAWSSDSPSASFWIVPQKEKIPHSELLAGETACDMEDFLVSFSRLCLQRDPEWNGKLETQKRIQSPAKFHLRPSLLVYAQDVIQGPYFLPGSLHILSGPVFRKCLISPFMLPAFHETLFIHGFNKKMSDSCLQLFLEHLKCSLQGLLTQRLPDGPELSSSLTFKPQKNKKDYMICVKPHNFGPDEIVGLVIGSVITSVTSHLYKDLDFVFASVNLDLLVMLVWGIPDWRILWTFDERFLDHFIPGKVEPFKTFSLYPPSYVHDVSFWLDEEIGFDEVEFHTVARAVSQDMITSIQLLNRFQHPQTGRVSLCYRLTYQTCDRALSHQQAVMIQNRFRNEIQQSLHVTVR</sequence>
<dbReference type="GO" id="GO:0006412">
    <property type="term" value="P:translation"/>
    <property type="evidence" value="ECO:0007669"/>
    <property type="project" value="UniProtKB-KW"/>
</dbReference>
<dbReference type="Proteomes" id="UP000314987">
    <property type="component" value="Unassembled WGS sequence"/>
</dbReference>
<gene>
    <name evidence="14" type="primary">FDXACB1</name>
</gene>
<dbReference type="OMA" id="IRFGVDC"/>
<dbReference type="RefSeq" id="XP_027703083.1">
    <property type="nucleotide sequence ID" value="XM_027847282.1"/>
</dbReference>
<dbReference type="InterPro" id="IPR005121">
    <property type="entry name" value="Fdx_antiC-bd"/>
</dbReference>
<evidence type="ECO:0000256" key="8">
    <source>
        <dbReference type="ARBA" id="ARBA00022946"/>
    </source>
</evidence>
<evidence type="ECO:0000313" key="14">
    <source>
        <dbReference type="Ensembl" id="ENSVURP00010025607.1"/>
    </source>
</evidence>
<evidence type="ECO:0000256" key="11">
    <source>
        <dbReference type="ARBA" id="ARBA00031194"/>
    </source>
</evidence>
<feature type="domain" description="FDX-ACB" evidence="13">
    <location>
        <begin position="532"/>
        <end position="625"/>
    </location>
</feature>
<dbReference type="InterPro" id="IPR029063">
    <property type="entry name" value="SAM-dependent_MTases_sf"/>
</dbReference>
<dbReference type="Gene3D" id="3.40.50.150">
    <property type="entry name" value="Vaccinia Virus protein VP39"/>
    <property type="match status" value="1"/>
</dbReference>
<dbReference type="OrthoDB" id="273345at2759"/>
<dbReference type="InterPro" id="IPR036690">
    <property type="entry name" value="Fdx_antiC-bd_sf"/>
</dbReference>
<name>A0A4X2LX60_VOMUR</name>
<comment type="subcellular location">
    <subcellularLocation>
        <location evidence="1">Mitochondrion matrix</location>
    </subcellularLocation>
</comment>
<reference evidence="15" key="1">
    <citation type="submission" date="2018-12" db="EMBL/GenBank/DDBJ databases">
        <authorList>
            <person name="Yazar S."/>
        </authorList>
    </citation>
    <scope>NUCLEOTIDE SEQUENCE [LARGE SCALE GENOMIC DNA]</scope>
</reference>
<evidence type="ECO:0000256" key="5">
    <source>
        <dbReference type="ARBA" id="ARBA00022741"/>
    </source>
</evidence>
<keyword evidence="7" id="KW-0648">Protein biosynthesis</keyword>
<dbReference type="InterPro" id="IPR045864">
    <property type="entry name" value="aa-tRNA-synth_II/BPL/LPL"/>
</dbReference>
<keyword evidence="9" id="KW-0496">Mitochondrion</keyword>
<evidence type="ECO:0000256" key="4">
    <source>
        <dbReference type="ARBA" id="ARBA00022598"/>
    </source>
</evidence>
<evidence type="ECO:0000256" key="10">
    <source>
        <dbReference type="ARBA" id="ARBA00023146"/>
    </source>
</evidence>
<dbReference type="PANTHER" id="PTHR11538">
    <property type="entry name" value="PHENYLALANYL-TRNA SYNTHETASE"/>
    <property type="match status" value="1"/>
</dbReference>
<dbReference type="GO" id="GO:0004826">
    <property type="term" value="F:phenylalanine-tRNA ligase activity"/>
    <property type="evidence" value="ECO:0007669"/>
    <property type="project" value="UniProtKB-EC"/>
</dbReference>
<reference evidence="14" key="3">
    <citation type="submission" date="2025-09" db="UniProtKB">
        <authorList>
            <consortium name="Ensembl"/>
        </authorList>
    </citation>
    <scope>IDENTIFICATION</scope>
</reference>
<dbReference type="AlphaFoldDB" id="A0A4X2LX60"/>
<evidence type="ECO:0000259" key="13">
    <source>
        <dbReference type="PROSITE" id="PS51447"/>
    </source>
</evidence>
<dbReference type="GeneTree" id="ENSGT00940000160701"/>
<dbReference type="STRING" id="29139.ENSVURP00010025607"/>
<dbReference type="SUPFAM" id="SSF54991">
    <property type="entry name" value="Anticodon-binding domain of PheRS"/>
    <property type="match status" value="1"/>
</dbReference>
<proteinExistence type="inferred from homology"/>
<protein>
    <recommendedName>
        <fullName evidence="3">phenylalanine--tRNA ligase</fullName>
        <ecNumber evidence="3">6.1.1.20</ecNumber>
    </recommendedName>
    <alternativeName>
        <fullName evidence="11">Phenylalanyl-tRNA synthetase</fullName>
    </alternativeName>
</protein>
<dbReference type="InterPro" id="IPR019446">
    <property type="entry name" value="BMT5-like"/>
</dbReference>
<keyword evidence="6" id="KW-0067">ATP-binding</keyword>
<evidence type="ECO:0000256" key="1">
    <source>
        <dbReference type="ARBA" id="ARBA00004305"/>
    </source>
</evidence>
<keyword evidence="5" id="KW-0547">Nucleotide-binding</keyword>
<keyword evidence="8" id="KW-0809">Transit peptide</keyword>
<dbReference type="GO" id="GO:0005759">
    <property type="term" value="C:mitochondrial matrix"/>
    <property type="evidence" value="ECO:0007669"/>
    <property type="project" value="UniProtKB-SubCell"/>
</dbReference>
<organism evidence="14 15">
    <name type="scientific">Vombatus ursinus</name>
    <name type="common">Common wombat</name>
    <dbReference type="NCBI Taxonomy" id="29139"/>
    <lineage>
        <taxon>Eukaryota</taxon>
        <taxon>Metazoa</taxon>
        <taxon>Chordata</taxon>
        <taxon>Craniata</taxon>
        <taxon>Vertebrata</taxon>
        <taxon>Euteleostomi</taxon>
        <taxon>Mammalia</taxon>
        <taxon>Metatheria</taxon>
        <taxon>Diprotodontia</taxon>
        <taxon>Vombatidae</taxon>
        <taxon>Vombatus</taxon>
    </lineage>
</organism>
<dbReference type="SMART" id="SM00896">
    <property type="entry name" value="FDX-ACB"/>
    <property type="match status" value="1"/>
</dbReference>
<dbReference type="EC" id="6.1.1.20" evidence="3"/>
<evidence type="ECO:0000256" key="9">
    <source>
        <dbReference type="ARBA" id="ARBA00023128"/>
    </source>
</evidence>
<evidence type="ECO:0000256" key="12">
    <source>
        <dbReference type="ARBA" id="ARBA00049255"/>
    </source>
</evidence>
<comment type="similarity">
    <text evidence="2">Belongs to the class-II aminoacyl-tRNA synthetase family.</text>
</comment>
<evidence type="ECO:0000256" key="7">
    <source>
        <dbReference type="ARBA" id="ARBA00022917"/>
    </source>
</evidence>
<dbReference type="PANTHER" id="PTHR11538:SF26">
    <property type="entry name" value="FERREDOXIN-FOLD ANTICODON-BINDING DOMAIN-CONTAINING PROTEIN 1"/>
    <property type="match status" value="1"/>
</dbReference>
<dbReference type="PROSITE" id="PS51447">
    <property type="entry name" value="FDX_ACB"/>
    <property type="match status" value="1"/>
</dbReference>
<dbReference type="Gene3D" id="3.30.70.380">
    <property type="entry name" value="Ferrodoxin-fold anticodon-binding domain"/>
    <property type="match status" value="1"/>
</dbReference>